<reference evidence="1 2" key="1">
    <citation type="journal article" date="2023" name="Microbiol. Resour. Announc.">
        <title>Complete Genome Sequence of Imperialibacter roseus strain P4T.</title>
        <authorList>
            <person name="Tizabi D.R."/>
            <person name="Bachvaroff T."/>
            <person name="Hill R.T."/>
        </authorList>
    </citation>
    <scope>NUCLEOTIDE SEQUENCE [LARGE SCALE GENOMIC DNA]</scope>
    <source>
        <strain evidence="1 2">P4T</strain>
    </source>
</reference>
<dbReference type="Proteomes" id="UP001302349">
    <property type="component" value="Chromosome"/>
</dbReference>
<organism evidence="1 2">
    <name type="scientific">Imperialibacter roseus</name>
    <dbReference type="NCBI Taxonomy" id="1324217"/>
    <lineage>
        <taxon>Bacteria</taxon>
        <taxon>Pseudomonadati</taxon>
        <taxon>Bacteroidota</taxon>
        <taxon>Cytophagia</taxon>
        <taxon>Cytophagales</taxon>
        <taxon>Flammeovirgaceae</taxon>
        <taxon>Imperialibacter</taxon>
    </lineage>
</organism>
<accession>A0ABZ0IN34</accession>
<evidence type="ECO:0000313" key="2">
    <source>
        <dbReference type="Proteomes" id="UP001302349"/>
    </source>
</evidence>
<evidence type="ECO:0000313" key="1">
    <source>
        <dbReference type="EMBL" id="WOK05922.1"/>
    </source>
</evidence>
<dbReference type="RefSeq" id="WP_317488668.1">
    <property type="nucleotide sequence ID" value="NZ_CP136051.1"/>
</dbReference>
<gene>
    <name evidence="1" type="ORF">RT717_22865</name>
</gene>
<protein>
    <submittedName>
        <fullName evidence="1">Uncharacterized protein</fullName>
    </submittedName>
</protein>
<dbReference type="EMBL" id="CP136051">
    <property type="protein sequence ID" value="WOK05922.1"/>
    <property type="molecule type" value="Genomic_DNA"/>
</dbReference>
<name>A0ABZ0IN34_9BACT</name>
<proteinExistence type="predicted"/>
<keyword evidence="2" id="KW-1185">Reference proteome</keyword>
<sequence>MKVVYTEQSYDSLEELTDFLLEEQGWTLEKLLSFRSGLLDKADALETTYNNYQQEEYLEHLGKGH</sequence>